<accession>A0ABY6GN92</accession>
<evidence type="ECO:0008006" key="6">
    <source>
        <dbReference type="Google" id="ProtNLM"/>
    </source>
</evidence>
<reference evidence="4 5" key="1">
    <citation type="submission" date="2022-09" db="EMBL/GenBank/DDBJ databases">
        <title>Evolutionary Diversification of Methanotrophic Ca. Methanophagales (ANME-1) and Their Expansive Virome.</title>
        <authorList>
            <person name="Laso-Perez R."/>
            <person name="Wu F."/>
            <person name="Cremiere A."/>
            <person name="Speth D."/>
            <person name="Magyar J.S."/>
            <person name="Krupovic M."/>
            <person name="Orphan V.J."/>
        </authorList>
    </citation>
    <scope>NUCLEOTIDE SEQUENCE [LARGE SCALE GENOMIC DNA]</scope>
    <source>
        <strain evidence="4">PBV299</strain>
    </source>
</reference>
<keyword evidence="1" id="KW-0489">Methyltransferase</keyword>
<dbReference type="PIRSF" id="PIRSF000398">
    <property type="entry name" value="M_m6A_EcoRV"/>
    <property type="match status" value="1"/>
</dbReference>
<dbReference type="Proteomes" id="UP001156193">
    <property type="component" value="Segment"/>
</dbReference>
<dbReference type="PRINTS" id="PR00505">
    <property type="entry name" value="D12N6MTFRASE"/>
</dbReference>
<dbReference type="Pfam" id="PF02086">
    <property type="entry name" value="MethyltransfD12"/>
    <property type="match status" value="1"/>
</dbReference>
<dbReference type="InterPro" id="IPR012327">
    <property type="entry name" value="MeTrfase_D12"/>
</dbReference>
<name>A0ABY6GN92_9CAUD</name>
<dbReference type="SUPFAM" id="SSF53335">
    <property type="entry name" value="S-adenosyl-L-methionine-dependent methyltransferases"/>
    <property type="match status" value="1"/>
</dbReference>
<evidence type="ECO:0000256" key="3">
    <source>
        <dbReference type="ARBA" id="ARBA00022691"/>
    </source>
</evidence>
<dbReference type="PANTHER" id="PTHR30481">
    <property type="entry name" value="DNA ADENINE METHYLASE"/>
    <property type="match status" value="1"/>
</dbReference>
<dbReference type="InterPro" id="IPR012263">
    <property type="entry name" value="M_m6A_EcoRV"/>
</dbReference>
<protein>
    <recommendedName>
        <fullName evidence="6">Site-specific DNA-methyltransferase (adenine-specific)</fullName>
    </recommendedName>
</protein>
<gene>
    <name evidence="4" type="ORF">OFDIEDLO_00019</name>
</gene>
<proteinExistence type="predicted"/>
<keyword evidence="3" id="KW-0949">S-adenosyl-L-methionine</keyword>
<keyword evidence="5" id="KW-1185">Reference proteome</keyword>
<dbReference type="EMBL" id="OP413838">
    <property type="protein sequence ID" value="UYL64815.1"/>
    <property type="molecule type" value="Genomic_DNA"/>
</dbReference>
<evidence type="ECO:0000313" key="4">
    <source>
        <dbReference type="EMBL" id="UYL64815.1"/>
    </source>
</evidence>
<keyword evidence="2" id="KW-0808">Transferase</keyword>
<dbReference type="InterPro" id="IPR029063">
    <property type="entry name" value="SAM-dependent_MTases_sf"/>
</dbReference>
<organism evidence="4 5">
    <name type="scientific">Methanophagales virus PBV299</name>
    <dbReference type="NCBI Taxonomy" id="2987730"/>
    <lineage>
        <taxon>Viruses</taxon>
        <taxon>Duplodnaviria</taxon>
        <taxon>Heunggongvirae</taxon>
        <taxon>Uroviricota</taxon>
        <taxon>Caudoviricetes</taxon>
        <taxon>Nakonvirales</taxon>
        <taxon>Ahpuchviridae</taxon>
        <taxon>Kisinvirus</taxon>
        <taxon>Kisinvirus pescaderoense</taxon>
    </lineage>
</organism>
<evidence type="ECO:0000256" key="1">
    <source>
        <dbReference type="ARBA" id="ARBA00022603"/>
    </source>
</evidence>
<evidence type="ECO:0000313" key="5">
    <source>
        <dbReference type="Proteomes" id="UP001156193"/>
    </source>
</evidence>
<dbReference type="PANTHER" id="PTHR30481:SF4">
    <property type="entry name" value="SITE-SPECIFIC DNA-METHYLTRANSFERASE (ADENINE-SPECIFIC)"/>
    <property type="match status" value="1"/>
</dbReference>
<evidence type="ECO:0000256" key="2">
    <source>
        <dbReference type="ARBA" id="ARBA00022679"/>
    </source>
</evidence>
<sequence>MRRAKVYQRRNLIRWWGGKGNILHFLLKYIPPHKKYIEVFGGGAALLWAKQPAQLEVYNDIDGDLVNLFRVIQDEKLFPIFQHKVKWIICSRELFYRCKRSYKYHISPVERAYRFYIKQVMSWGGRGLYFATRIKPGTESTVKAFFNKARELEFFHKRLQNVVIENLDWRECLEIHDIGKECFIMMDPPYVKESRVEKTKTYKQDFSDEDHEELVDYLLNSVKGKVMLCGYKNKIYKRLEENGWRRIDFDTPLWGAPTKDVDKRRKVTESIWINYRLNGLF</sequence>
<dbReference type="Gene3D" id="3.40.50.150">
    <property type="entry name" value="Vaccinia Virus protein VP39"/>
    <property type="match status" value="2"/>
</dbReference>